<reference evidence="5" key="1">
    <citation type="submission" date="2017-04" db="EMBL/GenBank/DDBJ databases">
        <title>Function of individual gut microbiota members based on whole genome sequencing of pure cultures obtained from chicken caecum.</title>
        <authorList>
            <person name="Medvecky M."/>
            <person name="Cejkova D."/>
            <person name="Polansky O."/>
            <person name="Karasova D."/>
            <person name="Kubasova T."/>
            <person name="Cizek A."/>
            <person name="Rychlik I."/>
        </authorList>
    </citation>
    <scope>NUCLEOTIDE SEQUENCE [LARGE SCALE GENOMIC DNA]</scope>
    <source>
        <strain evidence="5">An273</strain>
    </source>
</reference>
<feature type="region of interest" description="Disordered" evidence="1">
    <location>
        <begin position="523"/>
        <end position="544"/>
    </location>
</feature>
<organism evidence="4 5">
    <name type="scientific">Candidatus Avelusimicrobium gallicola</name>
    <dbReference type="NCBI Taxonomy" id="2562704"/>
    <lineage>
        <taxon>Bacteria</taxon>
        <taxon>Pseudomonadati</taxon>
        <taxon>Elusimicrobiota</taxon>
        <taxon>Elusimicrobia</taxon>
        <taxon>Elusimicrobiales</taxon>
        <taxon>Elusimicrobiaceae</taxon>
        <taxon>Candidatus Avelusimicrobium</taxon>
    </lineage>
</organism>
<evidence type="ECO:0000256" key="1">
    <source>
        <dbReference type="SAM" id="MobiDB-lite"/>
    </source>
</evidence>
<dbReference type="Gene3D" id="2.40.128.130">
    <property type="entry name" value="Autotransporter beta-domain"/>
    <property type="match status" value="1"/>
</dbReference>
<comment type="caution">
    <text evidence="4">The sequence shown here is derived from an EMBL/GenBank/DDBJ whole genome shotgun (WGS) entry which is preliminary data.</text>
</comment>
<dbReference type="OrthoDB" id="5442061at2"/>
<protein>
    <recommendedName>
        <fullName evidence="3">Autotransporter domain-containing protein</fullName>
    </recommendedName>
</protein>
<feature type="chain" id="PRO_5012689323" description="Autotransporter domain-containing protein" evidence="2">
    <location>
        <begin position="21"/>
        <end position="1032"/>
    </location>
</feature>
<dbReference type="EMBL" id="NFJD01000001">
    <property type="protein sequence ID" value="OUO57559.1"/>
    <property type="molecule type" value="Genomic_DNA"/>
</dbReference>
<dbReference type="Proteomes" id="UP000196368">
    <property type="component" value="Unassembled WGS sequence"/>
</dbReference>
<dbReference type="SMART" id="SM00869">
    <property type="entry name" value="Autotransporter"/>
    <property type="match status" value="1"/>
</dbReference>
<dbReference type="SUPFAM" id="SSF103515">
    <property type="entry name" value="Autotransporter"/>
    <property type="match status" value="1"/>
</dbReference>
<proteinExistence type="predicted"/>
<sequence>MKNLTAGLILAFCFASAANAQTWKPIETAGPVEGETVTINKPLTQEATNMMIAGGASMNATATNNTLNISTDIAETNTTVPEGQYNHYIAGGAVYNNTADGNTVNISGANISGRAVAGGLARTNRADAVDAEKWNTGNATNNTVNITGATINVNPQTADSVFDMEGDPVAVAGGASQFFIGNASGNTVNITDSAITGGVVGGLSYVKTSQEEVDNHPDITADRNNNNNTVNLTGSTVTGDIYGSLGGVTGNYNTVILNKTTVNGSAFAAKSGFSLYDGEQSVGTFDYNRLDLLNGSRVQSAAAVSAANNNASHNIMNIQDSTVADGTLYTVKMIHGQEDNSSTIGGTTDYNTLTITNTPMTAYEIGGAVNFTGNPSHNTVSISGSDLTLTYNGNDTLGGVMNIQSLTSQELLGTKTSLDNPISPVLNTSHGYILGGATSDYTSQTNTEPTEEAPEEFILGFGSAADNNTISLQNGTINANVMGGFASYVREVNYTTQQTDEKGRVTEKVEVSKTGLTTTTTTTSYTYNEETGEVTTQTSTDTDTAEQIDDKFSASGNTIMLTDVTVNGNVYGGYVDGAELKQENMLAQNNTVVLAGNTQVNGTVYGGSNPYYANTNKLVFSHIANGNNFVSFDMNNFKNFNPMTSIYGDFDTRLEFTGGDVHAQMTLASSAMKETDATVIIRTPGDILDGYGPVECNGDPNCIKYTSDVALTNNKLGAYSFTLTPDLQGNVLEWTLASRKDKANVEMYGQLPLVGLALVSEGPEMLNQTMNDIWQSDTDQNSFVNAAYHHTRYKTGSGFDLDSSVVHAGAWKKFTDDWVLGFFAKYAGGSYDTFPIKVSGDANAAGGGLMTSLRYSETGRLEISAEAGYMDIDFNSSELLSSFSSKGLYYGATAGFVENLLPDLDLFANIQWLRKEKDDMTDNLNQKIEFDSMQSLALRFGADYTFTSVDLGGLTPALGVSGLYEMDGESTVAVDGMTNSDASLKGMSGRGEFSLIYHNNDTFLPLHTVLTLYGQVGKREGFGGEVNISFEF</sequence>
<dbReference type="InterPro" id="IPR005546">
    <property type="entry name" value="Autotransporte_beta"/>
</dbReference>
<evidence type="ECO:0000313" key="5">
    <source>
        <dbReference type="Proteomes" id="UP000196368"/>
    </source>
</evidence>
<gene>
    <name evidence="4" type="ORF">B5F75_01945</name>
</gene>
<evidence type="ECO:0000259" key="3">
    <source>
        <dbReference type="SMART" id="SM00869"/>
    </source>
</evidence>
<dbReference type="AlphaFoldDB" id="A0A1Y4DIR6"/>
<keyword evidence="5" id="KW-1185">Reference proteome</keyword>
<keyword evidence="2" id="KW-0732">Signal</keyword>
<dbReference type="InterPro" id="IPR036709">
    <property type="entry name" value="Autotransporte_beta_dom_sf"/>
</dbReference>
<feature type="signal peptide" evidence="2">
    <location>
        <begin position="1"/>
        <end position="20"/>
    </location>
</feature>
<name>A0A1Y4DIR6_9BACT</name>
<feature type="domain" description="Autotransporter" evidence="3">
    <location>
        <begin position="779"/>
        <end position="1023"/>
    </location>
</feature>
<evidence type="ECO:0000256" key="2">
    <source>
        <dbReference type="SAM" id="SignalP"/>
    </source>
</evidence>
<accession>A0A1Y4DIR6</accession>
<dbReference type="RefSeq" id="WP_087287112.1">
    <property type="nucleotide sequence ID" value="NZ_NFJD01000001.1"/>
</dbReference>
<feature type="compositionally biased region" description="Low complexity" evidence="1">
    <location>
        <begin position="523"/>
        <end position="542"/>
    </location>
</feature>
<evidence type="ECO:0000313" key="4">
    <source>
        <dbReference type="EMBL" id="OUO57559.1"/>
    </source>
</evidence>